<dbReference type="Proteomes" id="UP001218218">
    <property type="component" value="Unassembled WGS sequence"/>
</dbReference>
<evidence type="ECO:0000313" key="1">
    <source>
        <dbReference type="EMBL" id="KAJ7311738.1"/>
    </source>
</evidence>
<comment type="caution">
    <text evidence="1">The sequence shown here is derived from an EMBL/GenBank/DDBJ whole genome shotgun (WGS) entry which is preliminary data.</text>
</comment>
<sequence length="301" mass="33069">MMHLTLRAGKPGREYYSWARQAAIRAVKGSLSCIWSHRSSSESSVLSEFVPQSYITSALPLLAFLSHHGFTFHFAAPVSSKTTDDSQDQVAICSPTAPVVRTVEDAISTRNILLTRFPLELVHIILDHAEYWGQVKTERQEVITVCASAVFRANASLEYLATRPMVKRGPEDVRLKVARVEFTIVSHDQEWCDEPGLKGTYEGYTWLAAAIMRPDDADSPVAHEVPNPAGPSGSKNWEIQRNFCASGEWRRHVVVWNEVGEMLKGTGAGSGEGFIPSLAPGDRIAVIARIVSGTCELGSEC</sequence>
<accession>A0AAD6Z8X4</accession>
<protein>
    <submittedName>
        <fullName evidence="1">Uncharacterized protein</fullName>
    </submittedName>
</protein>
<name>A0AAD6Z8X4_9AGAR</name>
<dbReference type="AlphaFoldDB" id="A0AAD6Z8X4"/>
<organism evidence="1 2">
    <name type="scientific">Mycena albidolilacea</name>
    <dbReference type="NCBI Taxonomy" id="1033008"/>
    <lineage>
        <taxon>Eukaryota</taxon>
        <taxon>Fungi</taxon>
        <taxon>Dikarya</taxon>
        <taxon>Basidiomycota</taxon>
        <taxon>Agaricomycotina</taxon>
        <taxon>Agaricomycetes</taxon>
        <taxon>Agaricomycetidae</taxon>
        <taxon>Agaricales</taxon>
        <taxon>Marasmiineae</taxon>
        <taxon>Mycenaceae</taxon>
        <taxon>Mycena</taxon>
    </lineage>
</organism>
<keyword evidence="2" id="KW-1185">Reference proteome</keyword>
<dbReference type="EMBL" id="JARIHO010000074">
    <property type="protein sequence ID" value="KAJ7311738.1"/>
    <property type="molecule type" value="Genomic_DNA"/>
</dbReference>
<gene>
    <name evidence="1" type="ORF">DFH08DRAFT_1087776</name>
</gene>
<evidence type="ECO:0000313" key="2">
    <source>
        <dbReference type="Proteomes" id="UP001218218"/>
    </source>
</evidence>
<reference evidence="1" key="1">
    <citation type="submission" date="2023-03" db="EMBL/GenBank/DDBJ databases">
        <title>Massive genome expansion in bonnet fungi (Mycena s.s.) driven by repeated elements and novel gene families across ecological guilds.</title>
        <authorList>
            <consortium name="Lawrence Berkeley National Laboratory"/>
            <person name="Harder C.B."/>
            <person name="Miyauchi S."/>
            <person name="Viragh M."/>
            <person name="Kuo A."/>
            <person name="Thoen E."/>
            <person name="Andreopoulos B."/>
            <person name="Lu D."/>
            <person name="Skrede I."/>
            <person name="Drula E."/>
            <person name="Henrissat B."/>
            <person name="Morin E."/>
            <person name="Kohler A."/>
            <person name="Barry K."/>
            <person name="LaButti K."/>
            <person name="Morin E."/>
            <person name="Salamov A."/>
            <person name="Lipzen A."/>
            <person name="Mereny Z."/>
            <person name="Hegedus B."/>
            <person name="Baldrian P."/>
            <person name="Stursova M."/>
            <person name="Weitz H."/>
            <person name="Taylor A."/>
            <person name="Grigoriev I.V."/>
            <person name="Nagy L.G."/>
            <person name="Martin F."/>
            <person name="Kauserud H."/>
        </authorList>
    </citation>
    <scope>NUCLEOTIDE SEQUENCE</scope>
    <source>
        <strain evidence="1">CBHHK002</strain>
    </source>
</reference>
<proteinExistence type="predicted"/>